<keyword evidence="8" id="KW-1185">Reference proteome</keyword>
<dbReference type="PANTHER" id="PTHR37311">
    <property type="entry name" value="2-PHOSPHOSULFOLACTATE PHOSPHATASE-RELATED"/>
    <property type="match status" value="1"/>
</dbReference>
<gene>
    <name evidence="7" type="ORF">GRX03_06455</name>
</gene>
<evidence type="ECO:0000256" key="4">
    <source>
        <dbReference type="ARBA" id="ARBA00022801"/>
    </source>
</evidence>
<dbReference type="GO" id="GO:0050545">
    <property type="term" value="F:sulfopyruvate decarboxylase activity"/>
    <property type="evidence" value="ECO:0007669"/>
    <property type="project" value="TreeGrafter"/>
</dbReference>
<accession>A0A6B0SZW3</accession>
<sequence length="229" mass="24751">MTNDRSERSTVRRVDRLEEIPDPTPSVEFAVVDVIISSTSIIRLLEQGAAYVRPFSDPEAALSFKQREDAVLVGEDGGGAIEGFDLSPLPSIIADADIEGRPVGIRTTNGTRAMERVGFPDGLVVGSTINAAAVAEELAGRQRDAMIVAAGRQGEPVPEDTVGAELIEARYTGVDVDEEHLRERVRDCSTAEWLREIGYGNELDDLLAFDSTTVVPTLEDGRFVDGYTS</sequence>
<dbReference type="Pfam" id="PF04029">
    <property type="entry name" value="2-ph_phosp"/>
    <property type="match status" value="1"/>
</dbReference>
<dbReference type="AlphaFoldDB" id="A0A6B0SZW3"/>
<evidence type="ECO:0000256" key="2">
    <source>
        <dbReference type="ARBA" id="ARBA00009997"/>
    </source>
</evidence>
<dbReference type="Gene3D" id="3.90.1560.10">
    <property type="entry name" value="ComB-like"/>
    <property type="match status" value="1"/>
</dbReference>
<dbReference type="PANTHER" id="PTHR37311:SF1">
    <property type="entry name" value="2-PHOSPHOSULFOLACTATE PHOSPHATASE-RELATED"/>
    <property type="match status" value="1"/>
</dbReference>
<dbReference type="OrthoDB" id="233938at2157"/>
<dbReference type="Proteomes" id="UP000466535">
    <property type="component" value="Unassembled WGS sequence"/>
</dbReference>
<evidence type="ECO:0000313" key="7">
    <source>
        <dbReference type="EMBL" id="MXR51244.1"/>
    </source>
</evidence>
<keyword evidence="4" id="KW-0378">Hydrolase</keyword>
<evidence type="ECO:0000256" key="5">
    <source>
        <dbReference type="ARBA" id="ARBA00022842"/>
    </source>
</evidence>
<dbReference type="InterPro" id="IPR005238">
    <property type="entry name" value="ComB-like"/>
</dbReference>
<comment type="similarity">
    <text evidence="2">Belongs to the ComB family.</text>
</comment>
<name>A0A6B0SZW3_9EURY</name>
<evidence type="ECO:0000313" key="8">
    <source>
        <dbReference type="Proteomes" id="UP000466535"/>
    </source>
</evidence>
<dbReference type="SUPFAM" id="SSF142823">
    <property type="entry name" value="ComB-like"/>
    <property type="match status" value="1"/>
</dbReference>
<dbReference type="RefSeq" id="WP_159763387.1">
    <property type="nucleotide sequence ID" value="NZ_WUUT01000002.1"/>
</dbReference>
<dbReference type="GO" id="GO:0050532">
    <property type="term" value="F:2-phosphosulfolactate phosphatase activity"/>
    <property type="evidence" value="ECO:0007669"/>
    <property type="project" value="UniProtKB-EC"/>
</dbReference>
<evidence type="ECO:0000256" key="1">
    <source>
        <dbReference type="ARBA" id="ARBA00001946"/>
    </source>
</evidence>
<reference evidence="7 8" key="1">
    <citation type="submission" date="2019-12" db="EMBL/GenBank/DDBJ databases">
        <title>Isolation and characterization of three novel carbon monoxide-oxidizing members of Halobacteria from salione crusts and soils.</title>
        <authorList>
            <person name="Myers M.R."/>
            <person name="King G.M."/>
        </authorList>
    </citation>
    <scope>NUCLEOTIDE SEQUENCE [LARGE SCALE GENOMIC DNA]</scope>
    <source>
        <strain evidence="7 8">WSH3</strain>
    </source>
</reference>
<dbReference type="EMBL" id="WUUT01000002">
    <property type="protein sequence ID" value="MXR51244.1"/>
    <property type="molecule type" value="Genomic_DNA"/>
</dbReference>
<organism evidence="7 8">
    <name type="scientific">Halovenus carboxidivorans</name>
    <dbReference type="NCBI Taxonomy" id="2692199"/>
    <lineage>
        <taxon>Archaea</taxon>
        <taxon>Methanobacteriati</taxon>
        <taxon>Methanobacteriota</taxon>
        <taxon>Stenosarchaea group</taxon>
        <taxon>Halobacteria</taxon>
        <taxon>Halobacteriales</taxon>
        <taxon>Haloarculaceae</taxon>
        <taxon>Halovenus</taxon>
    </lineage>
</organism>
<dbReference type="GO" id="GO:0000287">
    <property type="term" value="F:magnesium ion binding"/>
    <property type="evidence" value="ECO:0007669"/>
    <property type="project" value="InterPro"/>
</dbReference>
<proteinExistence type="inferred from homology"/>
<keyword evidence="5" id="KW-0460">Magnesium</keyword>
<comment type="catalytic activity">
    <reaction evidence="6">
        <text>(2R)-O-phospho-3-sulfolactate + H2O = (2R)-3-sulfolactate + phosphate</text>
        <dbReference type="Rhea" id="RHEA:23416"/>
        <dbReference type="ChEBI" id="CHEBI:15377"/>
        <dbReference type="ChEBI" id="CHEBI:15597"/>
        <dbReference type="ChEBI" id="CHEBI:43474"/>
        <dbReference type="ChEBI" id="CHEBI:58738"/>
        <dbReference type="EC" id="3.1.3.71"/>
    </reaction>
</comment>
<dbReference type="EC" id="3.1.3.71" evidence="3"/>
<comment type="caution">
    <text evidence="7">The sequence shown here is derived from an EMBL/GenBank/DDBJ whole genome shotgun (WGS) entry which is preliminary data.</text>
</comment>
<evidence type="ECO:0000256" key="3">
    <source>
        <dbReference type="ARBA" id="ARBA00012953"/>
    </source>
</evidence>
<dbReference type="InterPro" id="IPR036702">
    <property type="entry name" value="ComB-like_sf"/>
</dbReference>
<comment type="cofactor">
    <cofactor evidence="1">
        <name>Mg(2+)</name>
        <dbReference type="ChEBI" id="CHEBI:18420"/>
    </cofactor>
</comment>
<evidence type="ECO:0000256" key="6">
    <source>
        <dbReference type="ARBA" id="ARBA00033711"/>
    </source>
</evidence>
<protein>
    <recommendedName>
        <fullName evidence="3">2-phosphosulfolactate phosphatase</fullName>
        <ecNumber evidence="3">3.1.3.71</ecNumber>
    </recommendedName>
</protein>